<comment type="caution">
    <text evidence="2">The sequence shown here is derived from an EMBL/GenBank/DDBJ whole genome shotgun (WGS) entry which is preliminary data.</text>
</comment>
<keyword evidence="3" id="KW-1185">Reference proteome</keyword>
<proteinExistence type="predicted"/>
<organism evidence="2 3">
    <name type="scientific">Kangsaoukella pontilimi</name>
    <dbReference type="NCBI Taxonomy" id="2691042"/>
    <lineage>
        <taxon>Bacteria</taxon>
        <taxon>Pseudomonadati</taxon>
        <taxon>Pseudomonadota</taxon>
        <taxon>Alphaproteobacteria</taxon>
        <taxon>Rhodobacterales</taxon>
        <taxon>Paracoccaceae</taxon>
        <taxon>Kangsaoukella</taxon>
    </lineage>
</organism>
<dbReference type="RefSeq" id="WP_160765660.1">
    <property type="nucleotide sequence ID" value="NZ_WUPT01000005.1"/>
</dbReference>
<dbReference type="Proteomes" id="UP000480350">
    <property type="component" value="Unassembled WGS sequence"/>
</dbReference>
<evidence type="ECO:0000313" key="3">
    <source>
        <dbReference type="Proteomes" id="UP000480350"/>
    </source>
</evidence>
<dbReference type="AlphaFoldDB" id="A0A7C9MZ88"/>
<evidence type="ECO:0000256" key="1">
    <source>
        <dbReference type="SAM" id="Phobius"/>
    </source>
</evidence>
<sequence>MRTDRRGSVSVEALMALPVAIVMILLAQFILEASLSRQETAVFAREATVSRALDVRWRPTGCSFDGDDLTDRIDVGQTATARCALRDAEARLGNQKAVWKALDDGASSWRGILRDVKPRRGPRDVVGTVAGSVSSTGPQFLRQQSAVPSRQSYVAPSRDRFDHGTRRYARAHDDAIWDELCRSTTWKLFPNVFPNGGPARC</sequence>
<gene>
    <name evidence="2" type="ORF">GQ651_17955</name>
</gene>
<reference evidence="2 3" key="2">
    <citation type="submission" date="2020-03" db="EMBL/GenBank/DDBJ databases">
        <title>Kangsaoukella pontilimi gen. nov., sp. nov., a new member of the family Rhodobacteraceae isolated from a tidal mudflat.</title>
        <authorList>
            <person name="Kim I.S."/>
        </authorList>
    </citation>
    <scope>NUCLEOTIDE SEQUENCE [LARGE SCALE GENOMIC DNA]</scope>
    <source>
        <strain evidence="2 3">GH1-50</strain>
    </source>
</reference>
<keyword evidence="1" id="KW-1133">Transmembrane helix</keyword>
<reference evidence="2 3" key="1">
    <citation type="submission" date="2019-12" db="EMBL/GenBank/DDBJ databases">
        <authorList>
            <person name="Lee S.D."/>
        </authorList>
    </citation>
    <scope>NUCLEOTIDE SEQUENCE [LARGE SCALE GENOMIC DNA]</scope>
    <source>
        <strain evidence="2 3">GH1-50</strain>
    </source>
</reference>
<dbReference type="EMBL" id="WUPT01000005">
    <property type="protein sequence ID" value="MXQ09734.1"/>
    <property type="molecule type" value="Genomic_DNA"/>
</dbReference>
<keyword evidence="1" id="KW-0472">Membrane</keyword>
<accession>A0A7C9MZ88</accession>
<feature type="transmembrane region" description="Helical" evidence="1">
    <location>
        <begin position="12"/>
        <end position="31"/>
    </location>
</feature>
<protein>
    <submittedName>
        <fullName evidence="2">Uncharacterized protein</fullName>
    </submittedName>
</protein>
<evidence type="ECO:0000313" key="2">
    <source>
        <dbReference type="EMBL" id="MXQ09734.1"/>
    </source>
</evidence>
<name>A0A7C9MZ88_9RHOB</name>
<keyword evidence="1" id="KW-0812">Transmembrane</keyword>